<organism evidence="5 6">
    <name type="scientific">Symbiobacterium terraclitae</name>
    <dbReference type="NCBI Taxonomy" id="557451"/>
    <lineage>
        <taxon>Bacteria</taxon>
        <taxon>Bacillati</taxon>
        <taxon>Bacillota</taxon>
        <taxon>Clostridia</taxon>
        <taxon>Eubacteriales</taxon>
        <taxon>Symbiobacteriaceae</taxon>
        <taxon>Symbiobacterium</taxon>
    </lineage>
</organism>
<proteinExistence type="predicted"/>
<keyword evidence="1" id="KW-0677">Repeat</keyword>
<evidence type="ECO:0000256" key="1">
    <source>
        <dbReference type="ARBA" id="ARBA00022737"/>
    </source>
</evidence>
<evidence type="ECO:0000259" key="4">
    <source>
        <dbReference type="PROSITE" id="PS51272"/>
    </source>
</evidence>
<gene>
    <name evidence="5" type="ORF">J2Z79_002512</name>
</gene>
<feature type="domain" description="SLH" evidence="4">
    <location>
        <begin position="672"/>
        <end position="730"/>
    </location>
</feature>
<dbReference type="Proteomes" id="UP001519289">
    <property type="component" value="Unassembled WGS sequence"/>
</dbReference>
<reference evidence="5 6" key="1">
    <citation type="submission" date="2021-03" db="EMBL/GenBank/DDBJ databases">
        <title>Genomic Encyclopedia of Type Strains, Phase IV (KMG-IV): sequencing the most valuable type-strain genomes for metagenomic binning, comparative biology and taxonomic classification.</title>
        <authorList>
            <person name="Goeker M."/>
        </authorList>
    </citation>
    <scope>NUCLEOTIDE SEQUENCE [LARGE SCALE GENOMIC DNA]</scope>
    <source>
        <strain evidence="5 6">DSM 27138</strain>
    </source>
</reference>
<keyword evidence="6" id="KW-1185">Reference proteome</keyword>
<dbReference type="EMBL" id="JAGGLG010000022">
    <property type="protein sequence ID" value="MBP2019095.1"/>
    <property type="molecule type" value="Genomic_DNA"/>
</dbReference>
<accession>A0ABS4JVV8</accession>
<dbReference type="PROSITE" id="PS51272">
    <property type="entry name" value="SLH"/>
    <property type="match status" value="2"/>
</dbReference>
<dbReference type="RefSeq" id="WP_209467215.1">
    <property type="nucleotide sequence ID" value="NZ_JAGGLG010000022.1"/>
</dbReference>
<dbReference type="Pfam" id="PF16244">
    <property type="entry name" value="DUF4901"/>
    <property type="match status" value="2"/>
</dbReference>
<sequence length="730" mass="80665">MIRKQNRLLAALLAAALLALPTGAWAADGTVPEDPALPAAQPQLAEVKVSREQAVAIAHRTFAIPAELGEPNAGISQDADRAVWSLRWQSDEKKPDQIYINVYIDAVNGRVVGYSTWSTGPESQALSYTRDEALAIARDWFQKLVPEELRPALRFVDTGMAARYYGGATYQFHWERVEQGYPVMDEGVSIAVDARNGSLTDYSLTWSEGRSFAAPGSVLSREKAEAALRPHLGMTLQYRYYTKRGTDEGEWRLVYAPRTGLPYVDQEGRLLDYNGRVAQPNPEPRLLDSPQKPYRTPTSPLDREAALAIAAAATGITAPPASSSYDETGTDVKRHEWSFSWRTDGVETYATVDARAGVLTSLYTWSRDDESLREGEEPPVSRAEAEARAIAFVQNNRPDLAGRILYLPQPERGDMYRKPVSYDFHFVQLQNGLPVDGRDLSVEIDARTGAVRWYSAYTEVPGKDDFPAAEGAIRADKALDAYLEAKGIRLAWVTLWDPDREERRQPQLLWASDDVLPLSAIDARTGAPLDWEGRDLIAAARRPTDIAGHFAEREIELLWSRGVLELEDGRFRPDELATAAELARWIVLAKGIQPYPAADFRGMGAGSALALQLEASKDSPYFGAAFRAGIMRPEDFTEGVDLNGPVSRELFALWAVRAMAYTRVAEMEARIALPFADAEQVGAKYHNAVALLAGFGIISGDAENRYHPQAEITRGAAAQILYAVSAEQRY</sequence>
<keyword evidence="3" id="KW-0732">Signal</keyword>
<evidence type="ECO:0000313" key="6">
    <source>
        <dbReference type="Proteomes" id="UP001519289"/>
    </source>
</evidence>
<feature type="signal peptide" evidence="3">
    <location>
        <begin position="1"/>
        <end position="26"/>
    </location>
</feature>
<feature type="chain" id="PRO_5046110722" evidence="3">
    <location>
        <begin position="27"/>
        <end position="730"/>
    </location>
</feature>
<feature type="domain" description="SLH" evidence="4">
    <location>
        <begin position="538"/>
        <end position="600"/>
    </location>
</feature>
<feature type="region of interest" description="Disordered" evidence="2">
    <location>
        <begin position="275"/>
        <end position="299"/>
    </location>
</feature>
<comment type="caution">
    <text evidence="5">The sequence shown here is derived from an EMBL/GenBank/DDBJ whole genome shotgun (WGS) entry which is preliminary data.</text>
</comment>
<dbReference type="InterPro" id="IPR001119">
    <property type="entry name" value="SLH_dom"/>
</dbReference>
<name>A0ABS4JVV8_9FIRM</name>
<protein>
    <submittedName>
        <fullName evidence="5">Membrane protein YkoI</fullName>
    </submittedName>
</protein>
<dbReference type="InterPro" id="IPR032599">
    <property type="entry name" value="YcdB/YcdC_rep_domain"/>
</dbReference>
<evidence type="ECO:0000256" key="2">
    <source>
        <dbReference type="SAM" id="MobiDB-lite"/>
    </source>
</evidence>
<evidence type="ECO:0000256" key="3">
    <source>
        <dbReference type="SAM" id="SignalP"/>
    </source>
</evidence>
<dbReference type="Pfam" id="PF00395">
    <property type="entry name" value="SLH"/>
    <property type="match status" value="1"/>
</dbReference>
<evidence type="ECO:0000313" key="5">
    <source>
        <dbReference type="EMBL" id="MBP2019095.1"/>
    </source>
</evidence>